<comment type="pathway">
    <text evidence="9">Cofactor biosynthesis; NAD(+) biosynthesis; quinolinate from L-kynurenine: step 1/3.</text>
</comment>
<dbReference type="Proteomes" id="UP000294599">
    <property type="component" value="Unassembled WGS sequence"/>
</dbReference>
<keyword evidence="7 9" id="KW-0503">Monooxygenase</keyword>
<feature type="domain" description="FAD-binding" evidence="10">
    <location>
        <begin position="294"/>
        <end position="357"/>
    </location>
</feature>
<dbReference type="GO" id="GO:0019805">
    <property type="term" value="P:quinolinate biosynthetic process"/>
    <property type="evidence" value="ECO:0007669"/>
    <property type="project" value="UniProtKB-UniRule"/>
</dbReference>
<dbReference type="EC" id="1.14.13.9" evidence="9"/>
<keyword evidence="6 9" id="KW-0560">Oxidoreductase</keyword>
<evidence type="ECO:0000313" key="12">
    <source>
        <dbReference type="Proteomes" id="UP000294599"/>
    </source>
</evidence>
<evidence type="ECO:0000256" key="2">
    <source>
        <dbReference type="ARBA" id="ARBA00022630"/>
    </source>
</evidence>
<dbReference type="GO" id="GO:0006569">
    <property type="term" value="P:L-tryptophan catabolic process"/>
    <property type="evidence" value="ECO:0007669"/>
    <property type="project" value="UniProtKB-UniRule"/>
</dbReference>
<evidence type="ECO:0000259" key="10">
    <source>
        <dbReference type="Pfam" id="PF01494"/>
    </source>
</evidence>
<dbReference type="AlphaFoldDB" id="A0A4S3KW37"/>
<dbReference type="PANTHER" id="PTHR46028">
    <property type="entry name" value="KYNURENINE 3-MONOOXYGENASE"/>
    <property type="match status" value="1"/>
</dbReference>
<comment type="cofactor">
    <cofactor evidence="1 9">
        <name>FAD</name>
        <dbReference type="ChEBI" id="CHEBI:57692"/>
    </cofactor>
</comment>
<comment type="catalytic activity">
    <reaction evidence="8 9">
        <text>L-kynurenine + NADPH + O2 + H(+) = 3-hydroxy-L-kynurenine + NADP(+) + H2O</text>
        <dbReference type="Rhea" id="RHEA:20545"/>
        <dbReference type="ChEBI" id="CHEBI:15377"/>
        <dbReference type="ChEBI" id="CHEBI:15378"/>
        <dbReference type="ChEBI" id="CHEBI:15379"/>
        <dbReference type="ChEBI" id="CHEBI:57783"/>
        <dbReference type="ChEBI" id="CHEBI:57959"/>
        <dbReference type="ChEBI" id="CHEBI:58125"/>
        <dbReference type="ChEBI" id="CHEBI:58349"/>
        <dbReference type="EC" id="1.14.13.9"/>
    </reaction>
</comment>
<dbReference type="InterPro" id="IPR002938">
    <property type="entry name" value="FAD-bd"/>
</dbReference>
<dbReference type="HAMAP" id="MF_01971">
    <property type="entry name" value="Kynurenine_monooxygenase"/>
    <property type="match status" value="1"/>
</dbReference>
<organism evidence="11 12">
    <name type="scientific">Pseudofulvimonas gallinarii</name>
    <dbReference type="NCBI Taxonomy" id="634155"/>
    <lineage>
        <taxon>Bacteria</taxon>
        <taxon>Pseudomonadati</taxon>
        <taxon>Pseudomonadota</taxon>
        <taxon>Gammaproteobacteria</taxon>
        <taxon>Lysobacterales</taxon>
        <taxon>Rhodanobacteraceae</taxon>
        <taxon>Pseudofulvimonas</taxon>
    </lineage>
</organism>
<sequence>MRDTPVLTLIGAGLVGSLLAILLARQGHRVELFERRGDPRRLGYEGGRSINLALAARGLRALDAAGLRDEVMAETVMMRGRMVHELGGPTALQRYGRDDSEVIWSVHRGRLNLTLLDAAEAAGARLHFDTRLAGIDWDGNELLLVDADGSERRHAAGLIVGCDGAGSAVRAAMAARTHLGERFEPLGHGYKEVAIAPTADGGFKLEPNALHIWPRDAYMLIALPNIDGSFTGTLFLASEGEPSFASLDSAAAVASFFATEFPDAVGLIDDLTGDFFRHPTGLLGTLWLDRWHLEGRALLIGDAAHAIVPFHGQGMNCGFEDALTLAELVAARGLDDPAALFASFAADRKPNADAIARMSLHNYLEMRDHVDDPDYKLKRLVADELQRRHPGHFMPHYSMVSFSALPYLEAEERTHAQEALLDALVAGRTDVAGIDWQQADMLVQRFPALPASAHWRAAGVQAGI</sequence>
<keyword evidence="2 9" id="KW-0285">Flavoprotein</keyword>
<dbReference type="EMBL" id="SMAF01000002">
    <property type="protein sequence ID" value="TCT00720.1"/>
    <property type="molecule type" value="Genomic_DNA"/>
</dbReference>
<reference evidence="11 12" key="1">
    <citation type="submission" date="2019-03" db="EMBL/GenBank/DDBJ databases">
        <title>Genomic Encyclopedia of Type Strains, Phase IV (KMG-IV): sequencing the most valuable type-strain genomes for metagenomic binning, comparative biology and taxonomic classification.</title>
        <authorList>
            <person name="Goeker M."/>
        </authorList>
    </citation>
    <scope>NUCLEOTIDE SEQUENCE [LARGE SCALE GENOMIC DNA]</scope>
    <source>
        <strain evidence="11 12">DSM 21944</strain>
    </source>
</reference>
<evidence type="ECO:0000256" key="9">
    <source>
        <dbReference type="HAMAP-Rule" id="MF_01971"/>
    </source>
</evidence>
<feature type="domain" description="FAD-binding" evidence="10">
    <location>
        <begin position="3"/>
        <end position="176"/>
    </location>
</feature>
<comment type="caution">
    <text evidence="11">The sequence shown here is derived from an EMBL/GenBank/DDBJ whole genome shotgun (WGS) entry which is preliminary data.</text>
</comment>
<keyword evidence="3 9" id="KW-0662">Pyridine nucleotide biosynthesis</keyword>
<evidence type="ECO:0000256" key="1">
    <source>
        <dbReference type="ARBA" id="ARBA00001974"/>
    </source>
</evidence>
<name>A0A4S3KW37_9GAMM</name>
<dbReference type="GO" id="GO:0004502">
    <property type="term" value="F:kynurenine 3-monooxygenase activity"/>
    <property type="evidence" value="ECO:0007669"/>
    <property type="project" value="UniProtKB-UniRule"/>
</dbReference>
<evidence type="ECO:0000256" key="8">
    <source>
        <dbReference type="ARBA" id="ARBA00047818"/>
    </source>
</evidence>
<comment type="similarity">
    <text evidence="9">Belongs to the aromatic-ring hydroxylase family. KMO subfamily.</text>
</comment>
<dbReference type="GO" id="GO:0043420">
    <property type="term" value="P:anthranilate metabolic process"/>
    <property type="evidence" value="ECO:0007669"/>
    <property type="project" value="UniProtKB-UniRule"/>
</dbReference>
<dbReference type="InterPro" id="IPR036188">
    <property type="entry name" value="FAD/NAD-bd_sf"/>
</dbReference>
<dbReference type="OrthoDB" id="9782160at2"/>
<dbReference type="PANTHER" id="PTHR46028:SF2">
    <property type="entry name" value="KYNURENINE 3-MONOOXYGENASE"/>
    <property type="match status" value="1"/>
</dbReference>
<evidence type="ECO:0000313" key="11">
    <source>
        <dbReference type="EMBL" id="TCT00720.1"/>
    </source>
</evidence>
<keyword evidence="5 9" id="KW-0521">NADP</keyword>
<evidence type="ECO:0000256" key="7">
    <source>
        <dbReference type="ARBA" id="ARBA00023033"/>
    </source>
</evidence>
<keyword evidence="12" id="KW-1185">Reference proteome</keyword>
<dbReference type="RefSeq" id="WP_123520839.1">
    <property type="nucleotide sequence ID" value="NZ_JBHLWF010000013.1"/>
</dbReference>
<dbReference type="Gene3D" id="3.50.50.60">
    <property type="entry name" value="FAD/NAD(P)-binding domain"/>
    <property type="match status" value="1"/>
</dbReference>
<dbReference type="UniPathway" id="UPA00253">
    <property type="reaction ID" value="UER00328"/>
</dbReference>
<protein>
    <recommendedName>
        <fullName evidence="9">Kynurenine 3-monooxygenase</fullName>
        <ecNumber evidence="9">1.14.13.9</ecNumber>
    </recommendedName>
    <alternativeName>
        <fullName evidence="9">Kynurenine 3-hydroxylase</fullName>
    </alternativeName>
</protein>
<evidence type="ECO:0000256" key="6">
    <source>
        <dbReference type="ARBA" id="ARBA00023002"/>
    </source>
</evidence>
<dbReference type="PRINTS" id="PR00420">
    <property type="entry name" value="RNGMNOXGNASE"/>
</dbReference>
<dbReference type="InterPro" id="IPR027545">
    <property type="entry name" value="Kynurenine_monooxygenase"/>
</dbReference>
<keyword evidence="4 9" id="KW-0274">FAD</keyword>
<dbReference type="FunFam" id="3.50.50.60:FF:000185">
    <property type="entry name" value="Kynurenine 3-monooxygenase"/>
    <property type="match status" value="1"/>
</dbReference>
<comment type="function">
    <text evidence="9">Catalyzes the hydroxylation of L-kynurenine (L-Kyn) to form 3-hydroxy-L-kynurenine (L-3OHKyn). Required for synthesis of quinolinic acid.</text>
</comment>
<dbReference type="GO" id="GO:0070189">
    <property type="term" value="P:kynurenine metabolic process"/>
    <property type="evidence" value="ECO:0007669"/>
    <property type="project" value="TreeGrafter"/>
</dbReference>
<gene>
    <name evidence="9" type="primary">kmo</name>
    <name evidence="11" type="ORF">EDC25_10285</name>
</gene>
<dbReference type="Pfam" id="PF01494">
    <property type="entry name" value="FAD_binding_3"/>
    <property type="match status" value="2"/>
</dbReference>
<evidence type="ECO:0000256" key="3">
    <source>
        <dbReference type="ARBA" id="ARBA00022642"/>
    </source>
</evidence>
<evidence type="ECO:0000256" key="4">
    <source>
        <dbReference type="ARBA" id="ARBA00022827"/>
    </source>
</evidence>
<dbReference type="GO" id="GO:0009435">
    <property type="term" value="P:NAD+ biosynthetic process"/>
    <property type="evidence" value="ECO:0007669"/>
    <property type="project" value="UniProtKB-UniPathway"/>
</dbReference>
<accession>A0A4S3KW37</accession>
<dbReference type="GO" id="GO:0071949">
    <property type="term" value="F:FAD binding"/>
    <property type="evidence" value="ECO:0007669"/>
    <property type="project" value="InterPro"/>
</dbReference>
<proteinExistence type="inferred from homology"/>
<evidence type="ECO:0000256" key="5">
    <source>
        <dbReference type="ARBA" id="ARBA00022857"/>
    </source>
</evidence>
<dbReference type="SUPFAM" id="SSF51905">
    <property type="entry name" value="FAD/NAD(P)-binding domain"/>
    <property type="match status" value="1"/>
</dbReference>